<dbReference type="Proteomes" id="UP001345963">
    <property type="component" value="Unassembled WGS sequence"/>
</dbReference>
<name>A0ABU7AZD9_9TELE</name>
<feature type="region of interest" description="Disordered" evidence="1">
    <location>
        <begin position="82"/>
        <end position="103"/>
    </location>
</feature>
<evidence type="ECO:0000313" key="3">
    <source>
        <dbReference type="Proteomes" id="UP001345963"/>
    </source>
</evidence>
<proteinExistence type="predicted"/>
<evidence type="ECO:0000313" key="2">
    <source>
        <dbReference type="EMBL" id="MED6243091.1"/>
    </source>
</evidence>
<sequence length="103" mass="11339">MSQKNRKTKNGYLRPCGTVTAQLGAQEGADWPFVHSGEVQNCCSGPLQHDRWPALFITWKVTLSAFNRATIGETPHFRAAVEQTREREPGGSVRPGTGRCRAA</sequence>
<evidence type="ECO:0000256" key="1">
    <source>
        <dbReference type="SAM" id="MobiDB-lite"/>
    </source>
</evidence>
<comment type="caution">
    <text evidence="2">The sequence shown here is derived from an EMBL/GenBank/DDBJ whole genome shotgun (WGS) entry which is preliminary data.</text>
</comment>
<keyword evidence="3" id="KW-1185">Reference proteome</keyword>
<organism evidence="2 3">
    <name type="scientific">Ataeniobius toweri</name>
    <dbReference type="NCBI Taxonomy" id="208326"/>
    <lineage>
        <taxon>Eukaryota</taxon>
        <taxon>Metazoa</taxon>
        <taxon>Chordata</taxon>
        <taxon>Craniata</taxon>
        <taxon>Vertebrata</taxon>
        <taxon>Euteleostomi</taxon>
        <taxon>Actinopterygii</taxon>
        <taxon>Neopterygii</taxon>
        <taxon>Teleostei</taxon>
        <taxon>Neoteleostei</taxon>
        <taxon>Acanthomorphata</taxon>
        <taxon>Ovalentaria</taxon>
        <taxon>Atherinomorphae</taxon>
        <taxon>Cyprinodontiformes</taxon>
        <taxon>Goodeidae</taxon>
        <taxon>Ataeniobius</taxon>
    </lineage>
</organism>
<protein>
    <submittedName>
        <fullName evidence="2">Uncharacterized protein</fullName>
    </submittedName>
</protein>
<accession>A0ABU7AZD9</accession>
<dbReference type="EMBL" id="JAHUTI010032571">
    <property type="protein sequence ID" value="MED6243091.1"/>
    <property type="molecule type" value="Genomic_DNA"/>
</dbReference>
<gene>
    <name evidence="2" type="ORF">ATANTOWER_014768</name>
</gene>
<reference evidence="2 3" key="1">
    <citation type="submission" date="2021-07" db="EMBL/GenBank/DDBJ databases">
        <authorList>
            <person name="Palmer J.M."/>
        </authorList>
    </citation>
    <scope>NUCLEOTIDE SEQUENCE [LARGE SCALE GENOMIC DNA]</scope>
    <source>
        <strain evidence="2 3">AT_MEX2019</strain>
        <tissue evidence="2">Muscle</tissue>
    </source>
</reference>